<organism evidence="11 12">
    <name type="scientific">Kalanchoe fedtschenkoi</name>
    <name type="common">Lavender scallops</name>
    <name type="synonym">South American air plant</name>
    <dbReference type="NCBI Taxonomy" id="63787"/>
    <lineage>
        <taxon>Eukaryota</taxon>
        <taxon>Viridiplantae</taxon>
        <taxon>Streptophyta</taxon>
        <taxon>Embryophyta</taxon>
        <taxon>Tracheophyta</taxon>
        <taxon>Spermatophyta</taxon>
        <taxon>Magnoliopsida</taxon>
        <taxon>eudicotyledons</taxon>
        <taxon>Gunneridae</taxon>
        <taxon>Pentapetalae</taxon>
        <taxon>Saxifragales</taxon>
        <taxon>Crassulaceae</taxon>
        <taxon>Kalanchoe</taxon>
    </lineage>
</organism>
<dbReference type="SUPFAM" id="SSF74650">
    <property type="entry name" value="Galactose mutarotase-like"/>
    <property type="match status" value="1"/>
</dbReference>
<evidence type="ECO:0000256" key="2">
    <source>
        <dbReference type="ARBA" id="ARBA00004613"/>
    </source>
</evidence>
<comment type="catalytic activity">
    <reaction evidence="1">
        <text>Endotype eliminative cleavage of L-alpha-rhamnopyranosyl-(1-&gt;4)-alpha-D-galactopyranosyluronic acid bonds of rhamnogalacturonan I domains in ramified hairy regions of pectin leaving L-rhamnopyranose at the reducing end and 4-deoxy-4,5-unsaturated D-galactopyranosyluronic acid at the non-reducing end.</text>
        <dbReference type="EC" id="4.2.2.23"/>
    </reaction>
</comment>
<accession>A0A7N0T559</accession>
<dbReference type="Gramene" id="Kaladp0023s0095.1.v1.1">
    <property type="protein sequence ID" value="Kaladp0023s0095.1.v1.1"/>
    <property type="gene ID" value="Kaladp0023s0095.v1.1"/>
</dbReference>
<dbReference type="InterPro" id="IPR008979">
    <property type="entry name" value="Galactose-bd-like_sf"/>
</dbReference>
<dbReference type="Pfam" id="PF06045">
    <property type="entry name" value="Rhamnogal_lyase"/>
    <property type="match status" value="2"/>
</dbReference>
<evidence type="ECO:0000256" key="4">
    <source>
        <dbReference type="ARBA" id="ARBA00012437"/>
    </source>
</evidence>
<feature type="domain" description="Rhamnogalacturonan lyase" evidence="9">
    <location>
        <begin position="434"/>
        <end position="633"/>
    </location>
</feature>
<dbReference type="OMA" id="FQNNDRY"/>
<dbReference type="Gene3D" id="2.60.40.1120">
    <property type="entry name" value="Carboxypeptidase-like, regulatory domain"/>
    <property type="match status" value="1"/>
</dbReference>
<dbReference type="InterPro" id="IPR013784">
    <property type="entry name" value="Carb-bd-like_fold"/>
</dbReference>
<proteinExistence type="inferred from homology"/>
<evidence type="ECO:0000256" key="8">
    <source>
        <dbReference type="SAM" id="MobiDB-lite"/>
    </source>
</evidence>
<comment type="similarity">
    <text evidence="3">Belongs to the polysaccharide lyase 4 family.</text>
</comment>
<dbReference type="InterPro" id="IPR051850">
    <property type="entry name" value="Polysacch_Lyase_4"/>
</dbReference>
<dbReference type="CDD" id="cd10317">
    <property type="entry name" value="RGL4_C"/>
    <property type="match status" value="1"/>
</dbReference>
<dbReference type="InterPro" id="IPR014718">
    <property type="entry name" value="GH-type_carb-bd"/>
</dbReference>
<dbReference type="AlphaFoldDB" id="A0A7N0T559"/>
<evidence type="ECO:0000313" key="12">
    <source>
        <dbReference type="Proteomes" id="UP000594263"/>
    </source>
</evidence>
<dbReference type="EC" id="4.2.2.23" evidence="4"/>
<comment type="subcellular location">
    <subcellularLocation>
        <location evidence="2">Secreted</location>
    </subcellularLocation>
</comment>
<dbReference type="GO" id="GO:0102210">
    <property type="term" value="F:rhamnogalacturonan endolyase activity"/>
    <property type="evidence" value="ECO:0007669"/>
    <property type="project" value="UniProtKB-EC"/>
</dbReference>
<keyword evidence="12" id="KW-1185">Reference proteome</keyword>
<dbReference type="PANTHER" id="PTHR32018">
    <property type="entry name" value="RHAMNOGALACTURONATE LYASE FAMILY PROTEIN"/>
    <property type="match status" value="1"/>
</dbReference>
<dbReference type="SUPFAM" id="SSF49452">
    <property type="entry name" value="Starch-binding domain-like"/>
    <property type="match status" value="1"/>
</dbReference>
<dbReference type="InterPro" id="IPR010325">
    <property type="entry name" value="Rhamnogal_lyase"/>
</dbReference>
<dbReference type="Pfam" id="PF14686">
    <property type="entry name" value="fn3_3"/>
    <property type="match status" value="1"/>
</dbReference>
<keyword evidence="5" id="KW-0964">Secreted</keyword>
<reference evidence="11" key="1">
    <citation type="submission" date="2021-01" db="UniProtKB">
        <authorList>
            <consortium name="EnsemblPlants"/>
        </authorList>
    </citation>
    <scope>IDENTIFICATION</scope>
</reference>
<dbReference type="FunFam" id="2.60.40.1120:FF:000033">
    <property type="entry name" value="Rhamnogalacturonate lyase B"/>
    <property type="match status" value="1"/>
</dbReference>
<dbReference type="Proteomes" id="UP000594263">
    <property type="component" value="Unplaced"/>
</dbReference>
<evidence type="ECO:0000256" key="3">
    <source>
        <dbReference type="ARBA" id="ARBA00010418"/>
    </source>
</evidence>
<evidence type="ECO:0000256" key="1">
    <source>
        <dbReference type="ARBA" id="ARBA00001324"/>
    </source>
</evidence>
<sequence>MTFSNETTAPADYEDQATNSKPVQLTQYKDRVIVDNGFSRVTISTPDGTIVGVTYGGIENLLFDNRNGHVLSGTNYSVILQTDDQVELSFRFKSDARSSNNVPFDFDKRFVMLRGVSGFYSYAIYERPKGSPDLDLYQTRITFKLNPTKFTYMAIADNIRRIMPTAEDRSHGKQLAFKEAVLLTNPSNPDLRGEVDDKYCYSAEFKDINVHGWISMNPAVGFWVITPSHEYKSGGPLKQDLTSHVGPVSLAMFMSTHYSGLNLTASFRNGEPWKKVFGPVFVYLNSNPKDPMSLWDNAKRQFKQNKQFSYERMKWPYDFPMSKDFIRSNQRGMVSGQLQVYDRFMPGGGTIGAANAYVGLAAPGEAGSWQREAKGYQFWFQADRSGRFVIKNVVPGTYNLYAWVPGFLGDFKHNSIVTITPGRITFEPPRDGPTLWEIGIPDRNAAEFYIPDPPSSIKAAEFYIPDPTLIKYNHYRFVEKFREYGLWERYSELYPKQDLTFTINRSKYEKDWFFAQVTKKGPNQTYLPTTWKIEFNLPGAPGTGIYKLRIAIASATFAEVQVRINDPASPPHFSTGLIGRDNTVARHGSHGLYRLFHVDVPGAELVKGSNVIYLTQSRNHGPFVNVMYDYIRLERPA</sequence>
<dbReference type="Gene3D" id="2.60.120.260">
    <property type="entry name" value="Galactose-binding domain-like"/>
    <property type="match status" value="1"/>
</dbReference>
<dbReference type="InterPro" id="IPR029411">
    <property type="entry name" value="RG-lyase_III"/>
</dbReference>
<dbReference type="GO" id="GO:0005975">
    <property type="term" value="P:carbohydrate metabolic process"/>
    <property type="evidence" value="ECO:0007669"/>
    <property type="project" value="InterPro"/>
</dbReference>
<feature type="region of interest" description="Disordered" evidence="8">
    <location>
        <begin position="1"/>
        <end position="20"/>
    </location>
</feature>
<dbReference type="GO" id="GO:0030246">
    <property type="term" value="F:carbohydrate binding"/>
    <property type="evidence" value="ECO:0007669"/>
    <property type="project" value="InterPro"/>
</dbReference>
<evidence type="ECO:0000256" key="5">
    <source>
        <dbReference type="ARBA" id="ARBA00022525"/>
    </source>
</evidence>
<evidence type="ECO:0000256" key="7">
    <source>
        <dbReference type="ARBA" id="ARBA00023239"/>
    </source>
</evidence>
<dbReference type="GO" id="GO:0005576">
    <property type="term" value="C:extracellular region"/>
    <property type="evidence" value="ECO:0007669"/>
    <property type="project" value="UniProtKB-SubCell"/>
</dbReference>
<protein>
    <recommendedName>
        <fullName evidence="4">rhamnogalacturonan endolyase</fullName>
        <ecNumber evidence="4">4.2.2.23</ecNumber>
    </recommendedName>
</protein>
<evidence type="ECO:0000256" key="6">
    <source>
        <dbReference type="ARBA" id="ARBA00022729"/>
    </source>
</evidence>
<dbReference type="CDD" id="cd10320">
    <property type="entry name" value="RGL4_N"/>
    <property type="match status" value="1"/>
</dbReference>
<dbReference type="InterPro" id="IPR029413">
    <property type="entry name" value="RG-lyase_II"/>
</dbReference>
<dbReference type="EnsemblPlants" id="Kaladp0023s0095.1.v1.1">
    <property type="protein sequence ID" value="Kaladp0023s0095.1.v1.1"/>
    <property type="gene ID" value="Kaladp0023s0095.v1.1"/>
</dbReference>
<dbReference type="Gene3D" id="2.70.98.10">
    <property type="match status" value="1"/>
</dbReference>
<dbReference type="SUPFAM" id="SSF49785">
    <property type="entry name" value="Galactose-binding domain-like"/>
    <property type="match status" value="1"/>
</dbReference>
<dbReference type="PANTHER" id="PTHR32018:SF54">
    <property type="entry name" value="RHAMNOGALACTURONATE LYASE B ISOFORM X1-RELATED"/>
    <property type="match status" value="1"/>
</dbReference>
<keyword evidence="6" id="KW-0732">Signal</keyword>
<evidence type="ECO:0000259" key="10">
    <source>
        <dbReference type="Pfam" id="PF14686"/>
    </source>
</evidence>
<evidence type="ECO:0000259" key="9">
    <source>
        <dbReference type="Pfam" id="PF14683"/>
    </source>
</evidence>
<dbReference type="Pfam" id="PF14683">
    <property type="entry name" value="CBM-like"/>
    <property type="match status" value="1"/>
</dbReference>
<evidence type="ECO:0000313" key="11">
    <source>
        <dbReference type="EnsemblPlants" id="Kaladp0023s0095.1.v1.1"/>
    </source>
</evidence>
<name>A0A7N0T559_KALFE</name>
<dbReference type="InterPro" id="IPR011013">
    <property type="entry name" value="Gal_mutarotase_sf_dom"/>
</dbReference>
<feature type="domain" description="Rhamnogalacturonan lyase" evidence="10">
    <location>
        <begin position="354"/>
        <end position="423"/>
    </location>
</feature>
<keyword evidence="7" id="KW-0456">Lyase</keyword>
<dbReference type="CDD" id="cd10316">
    <property type="entry name" value="RGL4_M"/>
    <property type="match status" value="1"/>
</dbReference>